<protein>
    <submittedName>
        <fullName evidence="5">SAM-dependent methlyltransferase</fullName>
    </submittedName>
</protein>
<dbReference type="PANTHER" id="PTHR32183">
    <property type="match status" value="1"/>
</dbReference>
<evidence type="ECO:0000313" key="6">
    <source>
        <dbReference type="Proteomes" id="UP000033109"/>
    </source>
</evidence>
<dbReference type="KEGG" id="pko:PKOR_17020"/>
<dbReference type="Proteomes" id="UP000033109">
    <property type="component" value="Chromosome"/>
</dbReference>
<accession>A0A0E3ZI72</accession>
<evidence type="ECO:0000313" key="5">
    <source>
        <dbReference type="EMBL" id="AKD04480.1"/>
    </source>
</evidence>
<dbReference type="PATRIC" id="fig|400092.3.peg.3731"/>
<keyword evidence="1" id="KW-0597">Phosphoprotein</keyword>
<organism evidence="5 6">
    <name type="scientific">Pontibacter korlensis</name>
    <dbReference type="NCBI Taxonomy" id="400092"/>
    <lineage>
        <taxon>Bacteria</taxon>
        <taxon>Pseudomonadati</taxon>
        <taxon>Bacteroidota</taxon>
        <taxon>Cytophagia</taxon>
        <taxon>Cytophagales</taxon>
        <taxon>Hymenobacteraceae</taxon>
        <taxon>Pontibacter</taxon>
    </lineage>
</organism>
<dbReference type="STRING" id="400092.PKOR_17020"/>
<keyword evidence="6" id="KW-1185">Reference proteome</keyword>
<sequence length="203" mass="23608">MNRDFTAAYWQQRYQQNQTGWDVGGITQPLRDYFDQLDNKAARILIPGSGNAYEAEYLFYNGFNNVYVADVAEAPLTNFASRVPAFPKSHLLHQNFFELQEQYDLIIEQTFFCALDPQLRPQYAEKSAQLLKPGGKLMGLLFDTTFSNPGPPFGGDRNEYRKYFEPYFNFLHFEKAYNSIPPREGRELFILLQVKEESKTILK</sequence>
<dbReference type="HOGENOM" id="CLU_056435_1_2_10"/>
<dbReference type="InterPro" id="IPR029063">
    <property type="entry name" value="SAM-dependent_MTases_sf"/>
</dbReference>
<dbReference type="InterPro" id="IPR008854">
    <property type="entry name" value="TPMT"/>
</dbReference>
<dbReference type="GO" id="GO:0032259">
    <property type="term" value="P:methylation"/>
    <property type="evidence" value="ECO:0007669"/>
    <property type="project" value="UniProtKB-KW"/>
</dbReference>
<dbReference type="GO" id="GO:0008757">
    <property type="term" value="F:S-adenosylmethionine-dependent methyltransferase activity"/>
    <property type="evidence" value="ECO:0007669"/>
    <property type="project" value="InterPro"/>
</dbReference>
<keyword evidence="4" id="KW-0949">S-adenosyl-L-methionine</keyword>
<evidence type="ECO:0000256" key="2">
    <source>
        <dbReference type="ARBA" id="ARBA00022603"/>
    </source>
</evidence>
<proteinExistence type="predicted"/>
<dbReference type="Pfam" id="PF05724">
    <property type="entry name" value="TPMT"/>
    <property type="match status" value="1"/>
</dbReference>
<dbReference type="OrthoDB" id="9778208at2"/>
<dbReference type="PROSITE" id="PS51585">
    <property type="entry name" value="SAM_MT_TPMT"/>
    <property type="match status" value="1"/>
</dbReference>
<keyword evidence="2" id="KW-0489">Methyltransferase</keyword>
<dbReference type="PANTHER" id="PTHR32183:SF6">
    <property type="entry name" value="CYSTEINE SULFINATE DESULFINASE_CYSTEINE DESULFURASE AND RELATED ENZYMES"/>
    <property type="match status" value="1"/>
</dbReference>
<keyword evidence="3 5" id="KW-0808">Transferase</keyword>
<evidence type="ECO:0000256" key="4">
    <source>
        <dbReference type="ARBA" id="ARBA00022691"/>
    </source>
</evidence>
<dbReference type="EMBL" id="CP009621">
    <property type="protein sequence ID" value="AKD04480.1"/>
    <property type="molecule type" value="Genomic_DNA"/>
</dbReference>
<dbReference type="Gene3D" id="3.40.50.150">
    <property type="entry name" value="Vaccinia Virus protein VP39"/>
    <property type="match status" value="1"/>
</dbReference>
<name>A0A0E3ZI72_9BACT</name>
<evidence type="ECO:0000256" key="1">
    <source>
        <dbReference type="ARBA" id="ARBA00022553"/>
    </source>
</evidence>
<evidence type="ECO:0000256" key="3">
    <source>
        <dbReference type="ARBA" id="ARBA00022679"/>
    </source>
</evidence>
<dbReference type="CDD" id="cd02440">
    <property type="entry name" value="AdoMet_MTases"/>
    <property type="match status" value="1"/>
</dbReference>
<reference evidence="5 6" key="1">
    <citation type="journal article" date="2015" name="Sci. Rep.">
        <title>Unraveling adaptation of Pontibacter korlensis to radiation and infertility in desert through complete genome and comparative transcriptomic analysis.</title>
        <authorList>
            <person name="Dai J."/>
            <person name="Dai W."/>
            <person name="Qiu C."/>
            <person name="Yang Z."/>
            <person name="Zhang Y."/>
            <person name="Zhou M."/>
            <person name="Zhang L."/>
            <person name="Fang C."/>
            <person name="Gao Q."/>
            <person name="Yang Q."/>
            <person name="Li X."/>
            <person name="Wang Z."/>
            <person name="Wang Z."/>
            <person name="Jia Z."/>
            <person name="Chen X."/>
        </authorList>
    </citation>
    <scope>NUCLEOTIDE SEQUENCE [LARGE SCALE GENOMIC DNA]</scope>
    <source>
        <strain evidence="5 6">X14-1T</strain>
    </source>
</reference>
<dbReference type="SUPFAM" id="SSF53335">
    <property type="entry name" value="S-adenosyl-L-methionine-dependent methyltransferases"/>
    <property type="match status" value="1"/>
</dbReference>
<dbReference type="AlphaFoldDB" id="A0A0E3ZI72"/>
<dbReference type="RefSeq" id="WP_046312342.1">
    <property type="nucleotide sequence ID" value="NZ_CBCSCY010000006.1"/>
</dbReference>
<gene>
    <name evidence="5" type="ORF">PKOR_17020</name>
</gene>